<reference evidence="3" key="1">
    <citation type="submission" date="2019-08" db="EMBL/GenBank/DDBJ databases">
        <authorList>
            <person name="Kucharzyk K."/>
            <person name="Murdoch R.W."/>
            <person name="Higgins S."/>
            <person name="Loffler F."/>
        </authorList>
    </citation>
    <scope>NUCLEOTIDE SEQUENCE</scope>
</reference>
<dbReference type="Pfam" id="PF00583">
    <property type="entry name" value="Acetyltransf_1"/>
    <property type="match status" value="1"/>
</dbReference>
<dbReference type="SUPFAM" id="SSF55729">
    <property type="entry name" value="Acyl-CoA N-acyltransferases (Nat)"/>
    <property type="match status" value="1"/>
</dbReference>
<dbReference type="PROSITE" id="PS50206">
    <property type="entry name" value="RHODANESE_3"/>
    <property type="match status" value="1"/>
</dbReference>
<organism evidence="3">
    <name type="scientific">bioreactor metagenome</name>
    <dbReference type="NCBI Taxonomy" id="1076179"/>
    <lineage>
        <taxon>unclassified sequences</taxon>
        <taxon>metagenomes</taxon>
        <taxon>ecological metagenomes</taxon>
    </lineage>
</organism>
<sequence length="66" mass="7549">MDESFRGHRLSQLMINAAVSYARNLGYNRVYILSGEIGLYEKYGFEKIGDFDTIHGSVDQLFTKVI</sequence>
<gene>
    <name evidence="3" type="ORF">SDC9_142917</name>
</gene>
<protein>
    <submittedName>
        <fullName evidence="3">Uncharacterized protein</fullName>
    </submittedName>
</protein>
<dbReference type="InterPro" id="IPR000182">
    <property type="entry name" value="GNAT_dom"/>
</dbReference>
<name>A0A645E5B3_9ZZZZ</name>
<accession>A0A645E5B3</accession>
<proteinExistence type="predicted"/>
<dbReference type="EMBL" id="VSSQ01042218">
    <property type="protein sequence ID" value="MPM95762.1"/>
    <property type="molecule type" value="Genomic_DNA"/>
</dbReference>
<dbReference type="AlphaFoldDB" id="A0A645E5B3"/>
<evidence type="ECO:0000313" key="3">
    <source>
        <dbReference type="EMBL" id="MPM95762.1"/>
    </source>
</evidence>
<evidence type="ECO:0000259" key="1">
    <source>
        <dbReference type="PROSITE" id="PS50206"/>
    </source>
</evidence>
<dbReference type="Gene3D" id="3.40.630.30">
    <property type="match status" value="1"/>
</dbReference>
<feature type="domain" description="Rhodanese" evidence="1">
    <location>
        <begin position="18"/>
        <end position="49"/>
    </location>
</feature>
<feature type="domain" description="N-acetyltransferase" evidence="2">
    <location>
        <begin position="1"/>
        <end position="66"/>
    </location>
</feature>
<dbReference type="InterPro" id="IPR001763">
    <property type="entry name" value="Rhodanese-like_dom"/>
</dbReference>
<dbReference type="InterPro" id="IPR016181">
    <property type="entry name" value="Acyl_CoA_acyltransferase"/>
</dbReference>
<evidence type="ECO:0000259" key="2">
    <source>
        <dbReference type="PROSITE" id="PS51186"/>
    </source>
</evidence>
<dbReference type="PROSITE" id="PS51186">
    <property type="entry name" value="GNAT"/>
    <property type="match status" value="1"/>
</dbReference>
<dbReference type="GO" id="GO:0016747">
    <property type="term" value="F:acyltransferase activity, transferring groups other than amino-acyl groups"/>
    <property type="evidence" value="ECO:0007669"/>
    <property type="project" value="InterPro"/>
</dbReference>
<comment type="caution">
    <text evidence="3">The sequence shown here is derived from an EMBL/GenBank/DDBJ whole genome shotgun (WGS) entry which is preliminary data.</text>
</comment>